<accession>A0A3S0H1X7</accession>
<keyword evidence="2" id="KW-1185">Reference proteome</keyword>
<protein>
    <submittedName>
        <fullName evidence="1">Uncharacterized protein</fullName>
    </submittedName>
</protein>
<evidence type="ECO:0000313" key="2">
    <source>
        <dbReference type="Proteomes" id="UP000282184"/>
    </source>
</evidence>
<comment type="caution">
    <text evidence="1">The sequence shown here is derived from an EMBL/GenBank/DDBJ whole genome shotgun (WGS) entry which is preliminary data.</text>
</comment>
<reference evidence="1 2" key="1">
    <citation type="submission" date="2018-12" db="EMBL/GenBank/DDBJ databases">
        <title>Hymenobacter gummosus sp. nov., isolated from a spring.</title>
        <authorList>
            <person name="Nie L."/>
        </authorList>
    </citation>
    <scope>NUCLEOTIDE SEQUENCE [LARGE SCALE GENOMIC DNA]</scope>
    <source>
        <strain evidence="1 2">KCTC 52166</strain>
    </source>
</reference>
<sequence length="128" mass="14561">MLTPGVTVVQHRTRFFGLVVKHYRTGCHSVATEKYWGWKTKRSRLIVCRADGTRLTARRYNQLLLTTDGRLLGLRFHGARQLTAEYVAETGQRKVMADFVTVNQLKVAREVDSHGHLTEHQGTRAAAQ</sequence>
<dbReference type="Proteomes" id="UP000282184">
    <property type="component" value="Unassembled WGS sequence"/>
</dbReference>
<organism evidence="1 2">
    <name type="scientific">Hymenobacter gummosus</name>
    <dbReference type="NCBI Taxonomy" id="1776032"/>
    <lineage>
        <taxon>Bacteria</taxon>
        <taxon>Pseudomonadati</taxon>
        <taxon>Bacteroidota</taxon>
        <taxon>Cytophagia</taxon>
        <taxon>Cytophagales</taxon>
        <taxon>Hymenobacteraceae</taxon>
        <taxon>Hymenobacter</taxon>
    </lineage>
</organism>
<name>A0A3S0H1X7_9BACT</name>
<gene>
    <name evidence="1" type="ORF">EJV47_22215</name>
</gene>
<dbReference type="AlphaFoldDB" id="A0A3S0H1X7"/>
<dbReference type="EMBL" id="RXOF01000016">
    <property type="protein sequence ID" value="RTQ46247.1"/>
    <property type="molecule type" value="Genomic_DNA"/>
</dbReference>
<proteinExistence type="predicted"/>
<evidence type="ECO:0000313" key="1">
    <source>
        <dbReference type="EMBL" id="RTQ46247.1"/>
    </source>
</evidence>